<feature type="chain" id="PRO_5040191740" description="chitinase" evidence="14">
    <location>
        <begin position="21"/>
        <end position="376"/>
    </location>
</feature>
<keyword evidence="11" id="KW-0961">Cell wall biogenesis/degradation</keyword>
<dbReference type="PROSITE" id="PS51762">
    <property type="entry name" value="GH16_2"/>
    <property type="match status" value="1"/>
</dbReference>
<dbReference type="InterPro" id="IPR050546">
    <property type="entry name" value="Glycosyl_Hydrlase_16"/>
</dbReference>
<evidence type="ECO:0000256" key="12">
    <source>
        <dbReference type="ARBA" id="ARBA00038074"/>
    </source>
</evidence>
<evidence type="ECO:0000256" key="5">
    <source>
        <dbReference type="ARBA" id="ARBA00022679"/>
    </source>
</evidence>
<evidence type="ECO:0000256" key="9">
    <source>
        <dbReference type="ARBA" id="ARBA00023180"/>
    </source>
</evidence>
<evidence type="ECO:0000256" key="11">
    <source>
        <dbReference type="ARBA" id="ARBA00023316"/>
    </source>
</evidence>
<dbReference type="GO" id="GO:0016757">
    <property type="term" value="F:glycosyltransferase activity"/>
    <property type="evidence" value="ECO:0007669"/>
    <property type="project" value="UniProtKB-KW"/>
</dbReference>
<dbReference type="OrthoDB" id="4781at2759"/>
<evidence type="ECO:0000256" key="2">
    <source>
        <dbReference type="ARBA" id="ARBA00004370"/>
    </source>
</evidence>
<evidence type="ECO:0000313" key="16">
    <source>
        <dbReference type="EMBL" id="KAF2151876.1"/>
    </source>
</evidence>
<evidence type="ECO:0000256" key="13">
    <source>
        <dbReference type="SAM" id="Phobius"/>
    </source>
</evidence>
<evidence type="ECO:0000256" key="10">
    <source>
        <dbReference type="ARBA" id="ARBA00023295"/>
    </source>
</evidence>
<keyword evidence="9" id="KW-0325">Glycoprotein</keyword>
<reference evidence="16" key="1">
    <citation type="journal article" date="2020" name="Stud. Mycol.">
        <title>101 Dothideomycetes genomes: a test case for predicting lifestyles and emergence of pathogens.</title>
        <authorList>
            <person name="Haridas S."/>
            <person name="Albert R."/>
            <person name="Binder M."/>
            <person name="Bloem J."/>
            <person name="Labutti K."/>
            <person name="Salamov A."/>
            <person name="Andreopoulos B."/>
            <person name="Baker S."/>
            <person name="Barry K."/>
            <person name="Bills G."/>
            <person name="Bluhm B."/>
            <person name="Cannon C."/>
            <person name="Castanera R."/>
            <person name="Culley D."/>
            <person name="Daum C."/>
            <person name="Ezra D."/>
            <person name="Gonzalez J."/>
            <person name="Henrissat B."/>
            <person name="Kuo A."/>
            <person name="Liang C."/>
            <person name="Lipzen A."/>
            <person name="Lutzoni F."/>
            <person name="Magnuson J."/>
            <person name="Mondo S."/>
            <person name="Nolan M."/>
            <person name="Ohm R."/>
            <person name="Pangilinan J."/>
            <person name="Park H.-J."/>
            <person name="Ramirez L."/>
            <person name="Alfaro M."/>
            <person name="Sun H."/>
            <person name="Tritt A."/>
            <person name="Yoshinaga Y."/>
            <person name="Zwiers L.-H."/>
            <person name="Turgeon B."/>
            <person name="Goodwin S."/>
            <person name="Spatafora J."/>
            <person name="Crous P."/>
            <person name="Grigoriev I."/>
        </authorList>
    </citation>
    <scope>NUCLEOTIDE SEQUENCE</scope>
    <source>
        <strain evidence="16">CBS 260.36</strain>
    </source>
</reference>
<evidence type="ECO:0000256" key="1">
    <source>
        <dbReference type="ARBA" id="ARBA00000822"/>
    </source>
</evidence>
<comment type="caution">
    <text evidence="16">The sequence shown here is derived from an EMBL/GenBank/DDBJ whole genome shotgun (WGS) entry which is preliminary data.</text>
</comment>
<name>A0A9P4IYD6_9PEZI</name>
<dbReference type="EMBL" id="ML996087">
    <property type="protein sequence ID" value="KAF2151876.1"/>
    <property type="molecule type" value="Genomic_DNA"/>
</dbReference>
<keyword evidence="10" id="KW-0326">Glycosidase</keyword>
<proteinExistence type="inferred from homology"/>
<dbReference type="InterPro" id="IPR000757">
    <property type="entry name" value="Beta-glucanase-like"/>
</dbReference>
<dbReference type="EC" id="3.2.1.14" evidence="3"/>
<keyword evidence="17" id="KW-1185">Reference proteome</keyword>
<dbReference type="GO" id="GO:0008843">
    <property type="term" value="F:endochitinase activity"/>
    <property type="evidence" value="ECO:0007669"/>
    <property type="project" value="UniProtKB-EC"/>
</dbReference>
<organism evidence="16 17">
    <name type="scientific">Myriangium duriaei CBS 260.36</name>
    <dbReference type="NCBI Taxonomy" id="1168546"/>
    <lineage>
        <taxon>Eukaryota</taxon>
        <taxon>Fungi</taxon>
        <taxon>Dikarya</taxon>
        <taxon>Ascomycota</taxon>
        <taxon>Pezizomycotina</taxon>
        <taxon>Dothideomycetes</taxon>
        <taxon>Dothideomycetidae</taxon>
        <taxon>Myriangiales</taxon>
        <taxon>Myriangiaceae</taxon>
        <taxon>Myriangium</taxon>
    </lineage>
</organism>
<keyword evidence="6 14" id="KW-0732">Signal</keyword>
<dbReference type="GO" id="GO:0031505">
    <property type="term" value="P:fungal-type cell wall organization"/>
    <property type="evidence" value="ECO:0007669"/>
    <property type="project" value="TreeGrafter"/>
</dbReference>
<evidence type="ECO:0000313" key="17">
    <source>
        <dbReference type="Proteomes" id="UP000799439"/>
    </source>
</evidence>
<dbReference type="GO" id="GO:0009277">
    <property type="term" value="C:fungal-type cell wall"/>
    <property type="evidence" value="ECO:0007669"/>
    <property type="project" value="TreeGrafter"/>
</dbReference>
<keyword evidence="8 13" id="KW-0472">Membrane</keyword>
<comment type="subcellular location">
    <subcellularLocation>
        <location evidence="2">Membrane</location>
    </subcellularLocation>
</comment>
<protein>
    <recommendedName>
        <fullName evidence="3">chitinase</fullName>
        <ecNumber evidence="3">3.2.1.14</ecNumber>
    </recommendedName>
</protein>
<dbReference type="GO" id="GO:0005975">
    <property type="term" value="P:carbohydrate metabolic process"/>
    <property type="evidence" value="ECO:0007669"/>
    <property type="project" value="InterPro"/>
</dbReference>
<evidence type="ECO:0000256" key="6">
    <source>
        <dbReference type="ARBA" id="ARBA00022729"/>
    </source>
</evidence>
<evidence type="ECO:0000256" key="3">
    <source>
        <dbReference type="ARBA" id="ARBA00012729"/>
    </source>
</evidence>
<dbReference type="GO" id="GO:0016020">
    <property type="term" value="C:membrane"/>
    <property type="evidence" value="ECO:0007669"/>
    <property type="project" value="UniProtKB-SubCell"/>
</dbReference>
<comment type="catalytic activity">
    <reaction evidence="1">
        <text>Random endo-hydrolysis of N-acetyl-beta-D-glucosaminide (1-&gt;4)-beta-linkages in chitin and chitodextrins.</text>
        <dbReference type="EC" id="3.2.1.14"/>
    </reaction>
</comment>
<dbReference type="CDD" id="cd02183">
    <property type="entry name" value="GH16_fungal_CRH1_transglycosylase"/>
    <property type="match status" value="1"/>
</dbReference>
<feature type="domain" description="GH16" evidence="15">
    <location>
        <begin position="20"/>
        <end position="245"/>
    </location>
</feature>
<sequence length="376" mass="41204">MLSVFRSALLALALTSSVLAQTFTECNPLERDDCPVNTALGTTASFNWTTSGADSSVWNTTNGQINFATDGAEFSIARKGQSPTIQSIFYIFFGRVSIIMKAAPGQGIVSSVVLESADLDEIDWEWIGGNTTHVQTNFFGKGDNTTYDRAIWYPVDNTLAEHNYTTVWTQPSLQWYIDGQMVRELLWDDPKAMSHNKSGAPTPVPGDRYPQTPMTVKIGNWAGGDPSENAEGVVEWAGGAVNYDKGPYVQVVSAVEVEDFTKGSTYTYGDKTGSWESIKVATGNSTIANTLAKPHGVKMRWSNLPQGARIGIIGGAIGVGAICLILFTFCCIKNRRAGRKERAIADAEWERNLTELQRYKQMMVAEEEIHPRAGYI</sequence>
<dbReference type="SUPFAM" id="SSF49899">
    <property type="entry name" value="Concanavalin A-like lectins/glucanases"/>
    <property type="match status" value="1"/>
</dbReference>
<dbReference type="Pfam" id="PF00722">
    <property type="entry name" value="Glyco_hydro_16"/>
    <property type="match status" value="1"/>
</dbReference>
<dbReference type="PANTHER" id="PTHR10963">
    <property type="entry name" value="GLYCOSYL HYDROLASE-RELATED"/>
    <property type="match status" value="1"/>
</dbReference>
<evidence type="ECO:0000256" key="4">
    <source>
        <dbReference type="ARBA" id="ARBA00022676"/>
    </source>
</evidence>
<keyword evidence="5" id="KW-0808">Transferase</keyword>
<dbReference type="Gene3D" id="2.60.120.200">
    <property type="match status" value="1"/>
</dbReference>
<keyword evidence="13" id="KW-0812">Transmembrane</keyword>
<accession>A0A9P4IYD6</accession>
<dbReference type="Proteomes" id="UP000799439">
    <property type="component" value="Unassembled WGS sequence"/>
</dbReference>
<evidence type="ECO:0000256" key="8">
    <source>
        <dbReference type="ARBA" id="ARBA00023136"/>
    </source>
</evidence>
<dbReference type="InterPro" id="IPR013320">
    <property type="entry name" value="ConA-like_dom_sf"/>
</dbReference>
<dbReference type="PANTHER" id="PTHR10963:SF27">
    <property type="entry name" value="GLYCOSIDASE-RELATED"/>
    <property type="match status" value="1"/>
</dbReference>
<keyword evidence="4" id="KW-0328">Glycosyltransferase</keyword>
<evidence type="ECO:0000256" key="7">
    <source>
        <dbReference type="ARBA" id="ARBA00022801"/>
    </source>
</evidence>
<comment type="similarity">
    <text evidence="12">Belongs to the glycosyl hydrolase 16 family. CRH1 subfamily.</text>
</comment>
<gene>
    <name evidence="16" type="ORF">K461DRAFT_227465</name>
</gene>
<dbReference type="AlphaFoldDB" id="A0A9P4IYD6"/>
<feature type="transmembrane region" description="Helical" evidence="13">
    <location>
        <begin position="310"/>
        <end position="332"/>
    </location>
</feature>
<evidence type="ECO:0000259" key="15">
    <source>
        <dbReference type="PROSITE" id="PS51762"/>
    </source>
</evidence>
<evidence type="ECO:0000256" key="14">
    <source>
        <dbReference type="SAM" id="SignalP"/>
    </source>
</evidence>
<keyword evidence="13" id="KW-1133">Transmembrane helix</keyword>
<keyword evidence="7 16" id="KW-0378">Hydrolase</keyword>
<feature type="signal peptide" evidence="14">
    <location>
        <begin position="1"/>
        <end position="20"/>
    </location>
</feature>